<dbReference type="EMBL" id="MIGC01000460">
    <property type="protein sequence ID" value="PHJ24986.1"/>
    <property type="molecule type" value="Genomic_DNA"/>
</dbReference>
<reference evidence="5 6" key="1">
    <citation type="journal article" date="2017" name="Int. J. Parasitol.">
        <title>The genome of the protozoan parasite Cystoisospora suis and a reverse vaccinology approach to identify vaccine candidates.</title>
        <authorList>
            <person name="Palmieri N."/>
            <person name="Shrestha A."/>
            <person name="Ruttkowski B."/>
            <person name="Beck T."/>
            <person name="Vogl C."/>
            <person name="Tomley F."/>
            <person name="Blake D.P."/>
            <person name="Joachim A."/>
        </authorList>
    </citation>
    <scope>NUCLEOTIDE SEQUENCE [LARGE SCALE GENOMIC DNA]</scope>
    <source>
        <strain evidence="5 6">Wien I</strain>
    </source>
</reference>
<feature type="compositionally biased region" description="Basic and acidic residues" evidence="3">
    <location>
        <begin position="2080"/>
        <end position="2098"/>
    </location>
</feature>
<feature type="region of interest" description="Disordered" evidence="3">
    <location>
        <begin position="107"/>
        <end position="153"/>
    </location>
</feature>
<keyword evidence="6" id="KW-1185">Reference proteome</keyword>
<feature type="compositionally biased region" description="Basic and acidic residues" evidence="3">
    <location>
        <begin position="2032"/>
        <end position="2042"/>
    </location>
</feature>
<dbReference type="InterPro" id="IPR000504">
    <property type="entry name" value="RRM_dom"/>
</dbReference>
<dbReference type="Pfam" id="PF00076">
    <property type="entry name" value="RRM_1"/>
    <property type="match status" value="1"/>
</dbReference>
<evidence type="ECO:0000313" key="5">
    <source>
        <dbReference type="EMBL" id="PHJ24986.1"/>
    </source>
</evidence>
<dbReference type="PANTHER" id="PTHR48025">
    <property type="entry name" value="OS02G0815200 PROTEIN"/>
    <property type="match status" value="1"/>
</dbReference>
<feature type="domain" description="RRM" evidence="4">
    <location>
        <begin position="520"/>
        <end position="591"/>
    </location>
</feature>
<evidence type="ECO:0000256" key="2">
    <source>
        <dbReference type="PROSITE-ProRule" id="PRU00176"/>
    </source>
</evidence>
<feature type="region of interest" description="Disordered" evidence="3">
    <location>
        <begin position="2005"/>
        <end position="2105"/>
    </location>
</feature>
<feature type="compositionally biased region" description="Polar residues" evidence="3">
    <location>
        <begin position="2047"/>
        <end position="2066"/>
    </location>
</feature>
<feature type="region of interest" description="Disordered" evidence="3">
    <location>
        <begin position="450"/>
        <end position="470"/>
    </location>
</feature>
<feature type="non-terminal residue" evidence="5">
    <location>
        <position position="2105"/>
    </location>
</feature>
<feature type="region of interest" description="Disordered" evidence="3">
    <location>
        <begin position="1745"/>
        <end position="1824"/>
    </location>
</feature>
<feature type="compositionally biased region" description="Polar residues" evidence="3">
    <location>
        <begin position="1865"/>
        <end position="1887"/>
    </location>
</feature>
<dbReference type="GO" id="GO:0005634">
    <property type="term" value="C:nucleus"/>
    <property type="evidence" value="ECO:0007669"/>
    <property type="project" value="TreeGrafter"/>
</dbReference>
<dbReference type="OrthoDB" id="331453at2759"/>
<feature type="compositionally biased region" description="Low complexity" evidence="3">
    <location>
        <begin position="455"/>
        <end position="470"/>
    </location>
</feature>
<evidence type="ECO:0000259" key="4">
    <source>
        <dbReference type="PROSITE" id="PS50102"/>
    </source>
</evidence>
<feature type="compositionally biased region" description="Polar residues" evidence="3">
    <location>
        <begin position="1756"/>
        <end position="1768"/>
    </location>
</feature>
<feature type="region of interest" description="Disordered" evidence="3">
    <location>
        <begin position="1174"/>
        <end position="1267"/>
    </location>
</feature>
<feature type="region of interest" description="Disordered" evidence="3">
    <location>
        <begin position="1436"/>
        <end position="1456"/>
    </location>
</feature>
<dbReference type="SUPFAM" id="SSF54928">
    <property type="entry name" value="RNA-binding domain, RBD"/>
    <property type="match status" value="2"/>
</dbReference>
<evidence type="ECO:0000256" key="3">
    <source>
        <dbReference type="SAM" id="MobiDB-lite"/>
    </source>
</evidence>
<evidence type="ECO:0000256" key="1">
    <source>
        <dbReference type="ARBA" id="ARBA00022884"/>
    </source>
</evidence>
<proteinExistence type="predicted"/>
<gene>
    <name evidence="5" type="ORF">CSUI_001161</name>
</gene>
<feature type="region of interest" description="Disordered" evidence="3">
    <location>
        <begin position="219"/>
        <end position="250"/>
    </location>
</feature>
<dbReference type="GeneID" id="94424578"/>
<dbReference type="PANTHER" id="PTHR48025:SF1">
    <property type="entry name" value="RRM DOMAIN-CONTAINING PROTEIN"/>
    <property type="match status" value="1"/>
</dbReference>
<dbReference type="CDD" id="cd00590">
    <property type="entry name" value="RRM_SF"/>
    <property type="match status" value="1"/>
</dbReference>
<dbReference type="GO" id="GO:0003729">
    <property type="term" value="F:mRNA binding"/>
    <property type="evidence" value="ECO:0007669"/>
    <property type="project" value="TreeGrafter"/>
</dbReference>
<feature type="region of interest" description="Disordered" evidence="3">
    <location>
        <begin position="1331"/>
        <end position="1350"/>
    </location>
</feature>
<feature type="region of interest" description="Disordered" evidence="3">
    <location>
        <begin position="624"/>
        <end position="657"/>
    </location>
</feature>
<protein>
    <submittedName>
        <fullName evidence="5">Rna recognition motif-containing protein</fullName>
    </submittedName>
</protein>
<dbReference type="Gene3D" id="3.30.70.330">
    <property type="match status" value="2"/>
</dbReference>
<keyword evidence="1 2" id="KW-0694">RNA-binding</keyword>
<feature type="region of interest" description="Disordered" evidence="3">
    <location>
        <begin position="1572"/>
        <end position="1652"/>
    </location>
</feature>
<comment type="caution">
    <text evidence="5">The sequence shown here is derived from an EMBL/GenBank/DDBJ whole genome shotgun (WGS) entry which is preliminary data.</text>
</comment>
<feature type="compositionally biased region" description="Basic and acidic residues" evidence="3">
    <location>
        <begin position="1436"/>
        <end position="1451"/>
    </location>
</feature>
<dbReference type="RefSeq" id="XP_067926658.1">
    <property type="nucleotide sequence ID" value="XM_068061367.1"/>
</dbReference>
<organism evidence="5 6">
    <name type="scientific">Cystoisospora suis</name>
    <dbReference type="NCBI Taxonomy" id="483139"/>
    <lineage>
        <taxon>Eukaryota</taxon>
        <taxon>Sar</taxon>
        <taxon>Alveolata</taxon>
        <taxon>Apicomplexa</taxon>
        <taxon>Conoidasida</taxon>
        <taxon>Coccidia</taxon>
        <taxon>Eucoccidiorida</taxon>
        <taxon>Eimeriorina</taxon>
        <taxon>Sarcocystidae</taxon>
        <taxon>Cystoisospora</taxon>
    </lineage>
</organism>
<sequence length="2105" mass="216831">MSGTEEDFRPLGAMLGTEDVLGEVVGELSLRFSSAVPLHDMALHSQQKVALSSGRGFPEQDFSGHREEGACGLQQQAPSPGACSAGGPGAHFPLLPEFRSTENYHHNTSVSSGRDTFPVFSGAPDPWSRGPEGPPVGSKNPSSPGGAGDSFLPSAVGISHPVWTGLHPQLLGGGAGDLRAAETSVSIPSGSEACAPSPGSLFASDVAAFGGEPHYTHVSRVSGRGSSGPGLNERFQKEGVNDRGTTIPGLIHERNGRSLLDDESGIDPKLSLWYQQDGTTEIPGEAVESAGKGSGLSKFSGAADDWTLAGWRRGLGVSGNSASSFFENGPQRAAAKVGGGNDVYEADRMPGDVMFPADVRLSSGEADTGVSCGAPVGSQQQQYALPRIPRQSVLSFDSPSASRAALPSYNSNTSLSQLSAVLSLPTFPSLSVLQQAPSVRSQRVAQGGCPLSVENQNSATSPSSMSNSGSLTISAVASRQPLPGGPATSGVPQRLQCDAAASFLRTDELSSQSDLESFQGRTFVGNVPPNVTLDSIRHLADQYGDVIRVDYCPKQGQWAFAYILYKHGFSADRAAGALHGKRAFEVGVRHRLVSCRCPLDYPLTRLPLAKMDLPCLDVHTLPPSTKENIHGPPTSAASLRHAAGSQHNSRQLPGVPPPSGELIPAISTYMPEPLASSPLHTSSSLSVWTSQETPVGPPMSSTLSSGVSGGDYYVSSNFDIMMTNTGSEQPPQCVCQPESRTPCSICSSATTAGRRVGRGATMYSQPVSLDSLYHRIEMCPASLFFGLRVAPNGLLALDPILIHEQARKTTFTLLKDGPPGANLFIYGIPSWWRELELMDLVGRFGHVVGIRVPLVGAASSSPPRPPSDSVQVGSSNSNSILVTCCNYNRGYGFVSYDNVESALAAFHDLPTHPVQGKHLKIQFKNGDEQALRALAEGTIGGSVSTSSSISAAAANAAQLRLVSGALGEAGQMRLQQQQQQSFQLYNQQGGTPAPHFAPHLLTGTAAGASSAFTTTSSLSGVGLGPQSSANSGPPPPNYSSVLSDSLLKATSAALCALCKGNVGAKLRSEQFLLQKILSELSPAQRHGFLLKLISCSSIDNSPVSLYLSPAASANSLLSSLNWNEGYSVVDTPAGTTTTRRGAPGGPSGTGVFTAASDSLGALTCTPAHPYTLRDVMHDGSGPQSQTNSGHVREGENGISWVSDGTGPVSKPGPGSLSASPPCPSSVGLTPHAALQAFSGDPGNQVCRLQQSSRGEPGGPSGLSDSASAMLPRAPEFIELSSAREEPQRFRTNLATHEVQAVSNTRQQLRTHNVGHENVSRESAGVRLSGEDVGAAHGGVPPNRPESVGTTPGDILFQHSSVDPVRSAVKIRSTAVPSPTGKTGEGNNIAESYTDLGEQTLHPGARGSIRAGCAAPGSVFRHVVSFFASPASECVRKPDAGEAGRTDMRPSDDGWANGSREKLARAMLSEAGGCPVGTMDTAANSDGATGCRTSSISIIAASDFAGAPDDLRKTMNLCGDGSGRVLVSPLERGVRDGISEGESTQLGRRNVLTGEISGGEVSVNICKRLPMSEFPGTSRIPPPPPSPPVVRGRDKTHLRVSDKRSSVAGPVPSGGGLPSADGISRYPPPPPSPGAAKNPPAVTPSTDVPRHPDARQVMGSDVLQLQGCIERPCQVDVGACHSSQGGPVGTSPQQAPICRMSTNSSGGSVAGTLIAFGSHPNCGSNSNAISQRMSSVGALLLTQQSDLPGSVSLPGDTPTSNRGATQPQQPLGPLDHSSAIAGIRANSQSHAELSASPKNMVAGGPVRNRCSLDQQNGGAGLERQQSQTAAVTGGVLPSYSFGCSCPSAANNTAGMPPPPPPLKPGSLSTATAVSDSSGVAMQSGQGPLQQRHPGGPTHHARKGPGRNRNAGGGSAERQISVVSPPSALVSCAHEGSTWPSSSTQLGQASVAAASTAKATTPAPPVFKSSARTVKRASAHFSNQPDFTVEAGKTVGANRREVGHAPGFTTAKSVSHNSGPGSNHTASGTGGGRESIEGLQERAKGASCFFSSSGTVRGGNEETNTSVSPPLRSFLSVEEDGAEKGSGDVAARRAGSEGKGEMQSPEG</sequence>
<evidence type="ECO:0000313" key="6">
    <source>
        <dbReference type="Proteomes" id="UP000221165"/>
    </source>
</evidence>
<dbReference type="InterPro" id="IPR050502">
    <property type="entry name" value="Euk_RNA-bind_prot"/>
</dbReference>
<feature type="region of interest" description="Disordered" evidence="3">
    <location>
        <begin position="1851"/>
        <end position="1917"/>
    </location>
</feature>
<name>A0A2C6LE55_9APIC</name>
<dbReference type="InterPro" id="IPR035979">
    <property type="entry name" value="RBD_domain_sf"/>
</dbReference>
<dbReference type="Proteomes" id="UP000221165">
    <property type="component" value="Unassembled WGS sequence"/>
</dbReference>
<dbReference type="SMART" id="SM00360">
    <property type="entry name" value="RRM"/>
    <property type="match status" value="2"/>
</dbReference>
<feature type="compositionally biased region" description="Basic and acidic residues" evidence="3">
    <location>
        <begin position="1590"/>
        <end position="1604"/>
    </location>
</feature>
<dbReference type="VEuPathDB" id="ToxoDB:CSUI_001161"/>
<dbReference type="PROSITE" id="PS50102">
    <property type="entry name" value="RRM"/>
    <property type="match status" value="2"/>
</dbReference>
<feature type="domain" description="RRM" evidence="4">
    <location>
        <begin position="821"/>
        <end position="926"/>
    </location>
</feature>
<dbReference type="InterPro" id="IPR012677">
    <property type="entry name" value="Nucleotide-bd_a/b_plait_sf"/>
</dbReference>
<accession>A0A2C6LE55</accession>
<feature type="compositionally biased region" description="Polar residues" evidence="3">
    <location>
        <begin position="2008"/>
        <end position="2025"/>
    </location>
</feature>